<reference evidence="3" key="1">
    <citation type="journal article" date="2020" name="Stud. Mycol.">
        <title>101 Dothideomycetes genomes: a test case for predicting lifestyles and emergence of pathogens.</title>
        <authorList>
            <person name="Haridas S."/>
            <person name="Albert R."/>
            <person name="Binder M."/>
            <person name="Bloem J."/>
            <person name="Labutti K."/>
            <person name="Salamov A."/>
            <person name="Andreopoulos B."/>
            <person name="Baker S."/>
            <person name="Barry K."/>
            <person name="Bills G."/>
            <person name="Bluhm B."/>
            <person name="Cannon C."/>
            <person name="Castanera R."/>
            <person name="Culley D."/>
            <person name="Daum C."/>
            <person name="Ezra D."/>
            <person name="Gonzalez J."/>
            <person name="Henrissat B."/>
            <person name="Kuo A."/>
            <person name="Liang C."/>
            <person name="Lipzen A."/>
            <person name="Lutzoni F."/>
            <person name="Magnuson J."/>
            <person name="Mondo S."/>
            <person name="Nolan M."/>
            <person name="Ohm R."/>
            <person name="Pangilinan J."/>
            <person name="Park H.-J."/>
            <person name="Ramirez L."/>
            <person name="Alfaro M."/>
            <person name="Sun H."/>
            <person name="Tritt A."/>
            <person name="Yoshinaga Y."/>
            <person name="Zwiers L.-H."/>
            <person name="Turgeon B."/>
            <person name="Goodwin S."/>
            <person name="Spatafora J."/>
            <person name="Crous P."/>
            <person name="Grigoriev I."/>
        </authorList>
    </citation>
    <scope>NUCLEOTIDE SEQUENCE</scope>
    <source>
        <strain evidence="3">CBS 122681</strain>
    </source>
</reference>
<feature type="region of interest" description="Disordered" evidence="1">
    <location>
        <begin position="224"/>
        <end position="246"/>
    </location>
</feature>
<protein>
    <recommendedName>
        <fullName evidence="2">Probable double zinc ribbon domain-containing protein</fullName>
    </recommendedName>
</protein>
<name>A0A6A6THZ7_9PLEO</name>
<evidence type="ECO:0000259" key="2">
    <source>
        <dbReference type="Pfam" id="PF26652"/>
    </source>
</evidence>
<proteinExistence type="predicted"/>
<dbReference type="AlphaFoldDB" id="A0A6A6THZ7"/>
<evidence type="ECO:0000313" key="4">
    <source>
        <dbReference type="Proteomes" id="UP000799324"/>
    </source>
</evidence>
<sequence>MRLLSMLKYFRSDREEKTSFELATSKTKDVEKLRKDLAQAQQLKIGNFNRLIRLHRPVQGHSGPTYYAVPVNLDGEWTCCSCDKINPLVKIDGPHPLGYATCSDCAHIWCRKCSHTDVIQFIPKGARLSILRELSRNLKEQEDVPEGTICEGCGLTWRATSADEVMFYFPKLKCFCGLKFPATSMMAYTMPWDDKSSTIIKKGIDKYFDDEYSGAECRMKKGQQEMNEIQDIRSRNVSPCGGSSDE</sequence>
<evidence type="ECO:0000313" key="3">
    <source>
        <dbReference type="EMBL" id="KAF2658264.1"/>
    </source>
</evidence>
<dbReference type="EMBL" id="MU004316">
    <property type="protein sequence ID" value="KAF2658264.1"/>
    <property type="molecule type" value="Genomic_DNA"/>
</dbReference>
<keyword evidence="4" id="KW-1185">Reference proteome</keyword>
<evidence type="ECO:0000256" key="1">
    <source>
        <dbReference type="SAM" id="MobiDB-lite"/>
    </source>
</evidence>
<organism evidence="3 4">
    <name type="scientific">Lophiostoma macrostomum CBS 122681</name>
    <dbReference type="NCBI Taxonomy" id="1314788"/>
    <lineage>
        <taxon>Eukaryota</taxon>
        <taxon>Fungi</taxon>
        <taxon>Dikarya</taxon>
        <taxon>Ascomycota</taxon>
        <taxon>Pezizomycotina</taxon>
        <taxon>Dothideomycetes</taxon>
        <taxon>Pleosporomycetidae</taxon>
        <taxon>Pleosporales</taxon>
        <taxon>Lophiostomataceae</taxon>
        <taxon>Lophiostoma</taxon>
    </lineage>
</organism>
<dbReference type="Proteomes" id="UP000799324">
    <property type="component" value="Unassembled WGS sequence"/>
</dbReference>
<dbReference type="OrthoDB" id="3791910at2759"/>
<dbReference type="Pfam" id="PF26652">
    <property type="entry name" value="Zn_ribbon_double"/>
    <property type="match status" value="1"/>
</dbReference>
<gene>
    <name evidence="3" type="ORF">K491DRAFT_756185</name>
</gene>
<accession>A0A6A6THZ7</accession>
<dbReference type="InterPro" id="IPR058253">
    <property type="entry name" value="Zn_ribbon_double"/>
</dbReference>
<feature type="domain" description="Probable double zinc ribbon" evidence="2">
    <location>
        <begin position="75"/>
        <end position="182"/>
    </location>
</feature>